<dbReference type="Pfam" id="PF07715">
    <property type="entry name" value="Plug"/>
    <property type="match status" value="1"/>
</dbReference>
<evidence type="ECO:0000256" key="2">
    <source>
        <dbReference type="ARBA" id="ARBA00022448"/>
    </source>
</evidence>
<evidence type="ECO:0000256" key="1">
    <source>
        <dbReference type="ARBA" id="ARBA00004571"/>
    </source>
</evidence>
<protein>
    <submittedName>
        <fullName evidence="14">TonB-dependent receptor</fullName>
    </submittedName>
</protein>
<dbReference type="InterPro" id="IPR037066">
    <property type="entry name" value="Plug_dom_sf"/>
</dbReference>
<dbReference type="InterPro" id="IPR036942">
    <property type="entry name" value="Beta-barrel_TonB_sf"/>
</dbReference>
<accession>A0A8J7F2Y7</accession>
<comment type="caution">
    <text evidence="14">The sequence shown here is derived from an EMBL/GenBank/DDBJ whole genome shotgun (WGS) entry which is preliminary data.</text>
</comment>
<gene>
    <name evidence="14" type="ORF">IQ247_09710</name>
</gene>
<evidence type="ECO:0000256" key="4">
    <source>
        <dbReference type="ARBA" id="ARBA00022692"/>
    </source>
</evidence>
<sequence length="722" mass="80577">MRNISVNFIWKIKFAVSFFILILGILSGNCRATAEEIGQISDLPTYEGIAKDLEILPVTVEERLAIVEKIEIEDIAQNTPSQEAEKEEEADIELTVIGEILNQPVFTPFRREGKVRDATRPVYVINRKEIEAQGARTVKEALRFVPGILPDGTVGTEIGGLSGQFIRGSNTGQVLILLNGRPINNLGSGGFDLSEITTDIVERVEVLPGGGSTLYGSDAIGGTINIITRRPTKDIITTAQLKLGSYDLNEQSIQTSGKQGNVSWLLGYNRTRANNNFDYSIPEVDFDGTRENADVLYNNLNLQVNAELNKRQSLSFNTIYLAKDQGVPGGVAIPQISQAAFNSLTDNNRKYTDQVLTDLTWNAKLGKAEDSLLTARVYLDFLNTRFDNRTGEINNHRQFDNNQRSLGFQVQHNWQIAQNQNLTYGFDYRNVSAENVTRNLAEQTETENYDDSIGKGAVFSKYLVDVTPDVRLNLGLRQDFNSLVNGSVTSPAVDVRWNLFEKTTLRGNYIRNFRVPTLFNLYSNSPFAKGNPDLKPERGNSFDIGIDQQLGDIGLLRLTFFNNTILDNIAYDFVNYTYENIGKVRTTGVEVALNLQLAKNFYFSGNYTANDPRILESSNPAEVNQELRFAGADSINLGLSYENPQGWYAGVLMHSLGNYPTNNTNTESLPGYTTFDFKLRVPVSQNLAINGSVENIFDQRYQLFPGFPDAGRIVQVGMNYKF</sequence>
<dbReference type="Gene3D" id="2.40.170.20">
    <property type="entry name" value="TonB-dependent receptor, beta-barrel domain"/>
    <property type="match status" value="1"/>
</dbReference>
<dbReference type="CDD" id="cd01347">
    <property type="entry name" value="ligand_gated_channel"/>
    <property type="match status" value="1"/>
</dbReference>
<proteinExistence type="inferred from homology"/>
<name>A0A8J7F2Y7_9CYAN</name>
<keyword evidence="2 10" id="KW-0813">Transport</keyword>
<keyword evidence="15" id="KW-1185">Reference proteome</keyword>
<dbReference type="InterPro" id="IPR039426">
    <property type="entry name" value="TonB-dep_rcpt-like"/>
</dbReference>
<evidence type="ECO:0000256" key="6">
    <source>
        <dbReference type="ARBA" id="ARBA00023077"/>
    </source>
</evidence>
<keyword evidence="4 10" id="KW-0812">Transmembrane</keyword>
<evidence type="ECO:0000259" key="12">
    <source>
        <dbReference type="Pfam" id="PF00593"/>
    </source>
</evidence>
<keyword evidence="6 11" id="KW-0798">TonB box</keyword>
<dbReference type="GO" id="GO:0044718">
    <property type="term" value="P:siderophore transmembrane transport"/>
    <property type="evidence" value="ECO:0007669"/>
    <property type="project" value="TreeGrafter"/>
</dbReference>
<evidence type="ECO:0000256" key="5">
    <source>
        <dbReference type="ARBA" id="ARBA00022729"/>
    </source>
</evidence>
<evidence type="ECO:0000256" key="3">
    <source>
        <dbReference type="ARBA" id="ARBA00022452"/>
    </source>
</evidence>
<dbReference type="PANTHER" id="PTHR30069:SF29">
    <property type="entry name" value="HEMOGLOBIN AND HEMOGLOBIN-HAPTOGLOBIN-BINDING PROTEIN 1-RELATED"/>
    <property type="match status" value="1"/>
</dbReference>
<keyword evidence="7 10" id="KW-0472">Membrane</keyword>
<organism evidence="14 15">
    <name type="scientific">Plectonema cf. radiosum LEGE 06105</name>
    <dbReference type="NCBI Taxonomy" id="945769"/>
    <lineage>
        <taxon>Bacteria</taxon>
        <taxon>Bacillati</taxon>
        <taxon>Cyanobacteriota</taxon>
        <taxon>Cyanophyceae</taxon>
        <taxon>Oscillatoriophycideae</taxon>
        <taxon>Oscillatoriales</taxon>
        <taxon>Microcoleaceae</taxon>
        <taxon>Plectonema</taxon>
    </lineage>
</organism>
<dbReference type="Pfam" id="PF00593">
    <property type="entry name" value="TonB_dep_Rec_b-barrel"/>
    <property type="match status" value="1"/>
</dbReference>
<dbReference type="GO" id="GO:0015344">
    <property type="term" value="F:siderophore uptake transmembrane transporter activity"/>
    <property type="evidence" value="ECO:0007669"/>
    <property type="project" value="TreeGrafter"/>
</dbReference>
<evidence type="ECO:0000313" key="14">
    <source>
        <dbReference type="EMBL" id="MBE9212958.1"/>
    </source>
</evidence>
<evidence type="ECO:0000256" key="10">
    <source>
        <dbReference type="PROSITE-ProRule" id="PRU01360"/>
    </source>
</evidence>
<keyword evidence="8 14" id="KW-0675">Receptor</keyword>
<dbReference type="InterPro" id="IPR012910">
    <property type="entry name" value="Plug_dom"/>
</dbReference>
<evidence type="ECO:0000256" key="8">
    <source>
        <dbReference type="ARBA" id="ARBA00023170"/>
    </source>
</evidence>
<comment type="subcellular location">
    <subcellularLocation>
        <location evidence="1 10">Cell outer membrane</location>
        <topology evidence="1 10">Multi-pass membrane protein</topology>
    </subcellularLocation>
</comment>
<dbReference type="Proteomes" id="UP000620559">
    <property type="component" value="Unassembled WGS sequence"/>
</dbReference>
<evidence type="ECO:0000313" key="15">
    <source>
        <dbReference type="Proteomes" id="UP000620559"/>
    </source>
</evidence>
<feature type="domain" description="TonB-dependent receptor plug" evidence="13">
    <location>
        <begin position="115"/>
        <end position="223"/>
    </location>
</feature>
<dbReference type="PANTHER" id="PTHR30069">
    <property type="entry name" value="TONB-DEPENDENT OUTER MEMBRANE RECEPTOR"/>
    <property type="match status" value="1"/>
</dbReference>
<dbReference type="PROSITE" id="PS52016">
    <property type="entry name" value="TONB_DEPENDENT_REC_3"/>
    <property type="match status" value="1"/>
</dbReference>
<evidence type="ECO:0000259" key="13">
    <source>
        <dbReference type="Pfam" id="PF07715"/>
    </source>
</evidence>
<dbReference type="SUPFAM" id="SSF56935">
    <property type="entry name" value="Porins"/>
    <property type="match status" value="1"/>
</dbReference>
<comment type="similarity">
    <text evidence="10 11">Belongs to the TonB-dependent receptor family.</text>
</comment>
<evidence type="ECO:0000256" key="9">
    <source>
        <dbReference type="ARBA" id="ARBA00023237"/>
    </source>
</evidence>
<evidence type="ECO:0000256" key="7">
    <source>
        <dbReference type="ARBA" id="ARBA00023136"/>
    </source>
</evidence>
<dbReference type="InterPro" id="IPR000531">
    <property type="entry name" value="Beta-barrel_TonB"/>
</dbReference>
<dbReference type="RefSeq" id="WP_193919390.1">
    <property type="nucleotide sequence ID" value="NZ_JADEWL010000022.1"/>
</dbReference>
<dbReference type="Gene3D" id="2.170.130.10">
    <property type="entry name" value="TonB-dependent receptor, plug domain"/>
    <property type="match status" value="1"/>
</dbReference>
<reference evidence="14" key="1">
    <citation type="submission" date="2020-10" db="EMBL/GenBank/DDBJ databases">
        <authorList>
            <person name="Castelo-Branco R."/>
            <person name="Eusebio N."/>
            <person name="Adriana R."/>
            <person name="Vieira A."/>
            <person name="Brugerolle De Fraissinette N."/>
            <person name="Rezende De Castro R."/>
            <person name="Schneider M.P."/>
            <person name="Vasconcelos V."/>
            <person name="Leao P.N."/>
        </authorList>
    </citation>
    <scope>NUCLEOTIDE SEQUENCE</scope>
    <source>
        <strain evidence="14">LEGE 06105</strain>
    </source>
</reference>
<keyword evidence="5" id="KW-0732">Signal</keyword>
<keyword evidence="9 10" id="KW-0998">Cell outer membrane</keyword>
<dbReference type="AlphaFoldDB" id="A0A8J7F2Y7"/>
<feature type="domain" description="TonB-dependent receptor-like beta-barrel" evidence="12">
    <location>
        <begin position="316"/>
        <end position="696"/>
    </location>
</feature>
<dbReference type="EMBL" id="JADEWL010000022">
    <property type="protein sequence ID" value="MBE9212958.1"/>
    <property type="molecule type" value="Genomic_DNA"/>
</dbReference>
<keyword evidence="3 10" id="KW-1134">Transmembrane beta strand</keyword>
<dbReference type="GO" id="GO:0009279">
    <property type="term" value="C:cell outer membrane"/>
    <property type="evidence" value="ECO:0007669"/>
    <property type="project" value="UniProtKB-SubCell"/>
</dbReference>
<evidence type="ECO:0000256" key="11">
    <source>
        <dbReference type="RuleBase" id="RU003357"/>
    </source>
</evidence>